<dbReference type="Pfam" id="PF08378">
    <property type="entry name" value="NERD"/>
    <property type="match status" value="1"/>
</dbReference>
<evidence type="ECO:0000259" key="1">
    <source>
        <dbReference type="PROSITE" id="PS50965"/>
    </source>
</evidence>
<gene>
    <name evidence="2" type="ORF">ABID49_002607</name>
</gene>
<comment type="caution">
    <text evidence="2">The sequence shown here is derived from an EMBL/GenBank/DDBJ whole genome shotgun (WGS) entry which is preliminary data.</text>
</comment>
<organism evidence="2 3">
    <name type="scientific">Bhargavaea ullalensis</name>
    <dbReference type="NCBI Taxonomy" id="1265685"/>
    <lineage>
        <taxon>Bacteria</taxon>
        <taxon>Bacillati</taxon>
        <taxon>Bacillota</taxon>
        <taxon>Bacilli</taxon>
        <taxon>Bacillales</taxon>
        <taxon>Caryophanaceae</taxon>
        <taxon>Bhargavaea</taxon>
    </lineage>
</organism>
<reference evidence="2 3" key="1">
    <citation type="submission" date="2024-06" db="EMBL/GenBank/DDBJ databases">
        <title>Genomic Encyclopedia of Type Strains, Phase IV (KMG-IV): sequencing the most valuable type-strain genomes for metagenomic binning, comparative biology and taxonomic classification.</title>
        <authorList>
            <person name="Goeker M."/>
        </authorList>
    </citation>
    <scope>NUCLEOTIDE SEQUENCE [LARGE SCALE GENOMIC DNA]</scope>
    <source>
        <strain evidence="2 3">DSM 26128</strain>
    </source>
</reference>
<dbReference type="PROSITE" id="PS50965">
    <property type="entry name" value="NERD"/>
    <property type="match status" value="1"/>
</dbReference>
<dbReference type="Proteomes" id="UP001549099">
    <property type="component" value="Unassembled WGS sequence"/>
</dbReference>
<proteinExistence type="predicted"/>
<feature type="domain" description="NERD" evidence="1">
    <location>
        <begin position="40"/>
        <end position="161"/>
    </location>
</feature>
<name>A0ABV2GEH0_9BACL</name>
<keyword evidence="3" id="KW-1185">Reference proteome</keyword>
<evidence type="ECO:0000313" key="3">
    <source>
        <dbReference type="Proteomes" id="UP001549099"/>
    </source>
</evidence>
<evidence type="ECO:0000313" key="2">
    <source>
        <dbReference type="EMBL" id="MET3576678.1"/>
    </source>
</evidence>
<protein>
    <recommendedName>
        <fullName evidence="1">NERD domain-containing protein</fullName>
    </recommendedName>
</protein>
<dbReference type="InterPro" id="IPR011528">
    <property type="entry name" value="NERD"/>
</dbReference>
<dbReference type="EMBL" id="JBEPLW010000030">
    <property type="protein sequence ID" value="MET3576678.1"/>
    <property type="molecule type" value="Genomic_DNA"/>
</dbReference>
<sequence length="340" mass="39592">MKVFRKYPLYLHALKRLEAYLPDGHWKLEEIQEEIYRQEAGYSGEKAVDKEIRRTRLEGPAQVLTDLQFQDGPDREHLIQIDTLILTAKGIWILEAKRYRGKLRYQTAPRRLERHDEDGSVLTFDCPILQLENQIRAVKNWLKERDIHLPVSGKVAFVSRNTWEGLPSDAPIIPAKEIPAYLEGEYQKWGEVISPGTFGRIAVEMALERSRFNPFPLCTWFKIDPNDLKRGILCPACKVSTNRKSQRRFHCPGCQVILQPDYGAKILDWFLLVYPTITNYQFRIFAGIQRQQTASRLLSEFELVKIGNSVNTCFTVNLFEDLDSKQRLKKRRKAQEDLQA</sequence>
<accession>A0ABV2GEH0</accession>